<comment type="caution">
    <text evidence="1">The sequence shown here is derived from an EMBL/GenBank/DDBJ whole genome shotgun (WGS) entry which is preliminary data.</text>
</comment>
<sequence length="91" mass="10560">MCMLPRCFKPCAHKSFCNPVDCRHQSRLVYIDAELRITCYGGIHCPRDKGIPPTTSSELARAAIYCRRHVNKRKLQFHFANLPQLLEDRSE</sequence>
<gene>
    <name evidence="1" type="ORF">PXEA_LOCUS7434</name>
</gene>
<evidence type="ECO:0000313" key="2">
    <source>
        <dbReference type="Proteomes" id="UP000784294"/>
    </source>
</evidence>
<protein>
    <submittedName>
        <fullName evidence="1">Uncharacterized protein</fullName>
    </submittedName>
</protein>
<accession>A0A448WKI2</accession>
<evidence type="ECO:0000313" key="1">
    <source>
        <dbReference type="EMBL" id="VEL13994.1"/>
    </source>
</evidence>
<name>A0A448WKI2_9PLAT</name>
<keyword evidence="2" id="KW-1185">Reference proteome</keyword>
<reference evidence="1" key="1">
    <citation type="submission" date="2018-11" db="EMBL/GenBank/DDBJ databases">
        <authorList>
            <consortium name="Pathogen Informatics"/>
        </authorList>
    </citation>
    <scope>NUCLEOTIDE SEQUENCE</scope>
</reference>
<dbReference type="AlphaFoldDB" id="A0A448WKI2"/>
<dbReference type="EMBL" id="CAAALY010019639">
    <property type="protein sequence ID" value="VEL13994.1"/>
    <property type="molecule type" value="Genomic_DNA"/>
</dbReference>
<organism evidence="1 2">
    <name type="scientific">Protopolystoma xenopodis</name>
    <dbReference type="NCBI Taxonomy" id="117903"/>
    <lineage>
        <taxon>Eukaryota</taxon>
        <taxon>Metazoa</taxon>
        <taxon>Spiralia</taxon>
        <taxon>Lophotrochozoa</taxon>
        <taxon>Platyhelminthes</taxon>
        <taxon>Monogenea</taxon>
        <taxon>Polyopisthocotylea</taxon>
        <taxon>Polystomatidea</taxon>
        <taxon>Polystomatidae</taxon>
        <taxon>Protopolystoma</taxon>
    </lineage>
</organism>
<proteinExistence type="predicted"/>
<dbReference type="Proteomes" id="UP000784294">
    <property type="component" value="Unassembled WGS sequence"/>
</dbReference>